<protein>
    <recommendedName>
        <fullName evidence="1">Beta-xylosidase C-terminal Concanavalin A-like domain-containing protein</fullName>
    </recommendedName>
</protein>
<proteinExistence type="predicted"/>
<evidence type="ECO:0000313" key="3">
    <source>
        <dbReference type="Proteomes" id="UP000176974"/>
    </source>
</evidence>
<dbReference type="EMBL" id="MHMY01000012">
    <property type="protein sequence ID" value="OGZ35301.1"/>
    <property type="molecule type" value="Genomic_DNA"/>
</dbReference>
<organism evidence="2 3">
    <name type="scientific">Candidatus Portnoybacteria bacterium RIFCSPHIGHO2_01_FULL_40_12b</name>
    <dbReference type="NCBI Taxonomy" id="1801994"/>
    <lineage>
        <taxon>Bacteria</taxon>
        <taxon>Candidatus Portnoyibacteriota</taxon>
    </lineage>
</organism>
<feature type="domain" description="Beta-xylosidase C-terminal Concanavalin A-like" evidence="1">
    <location>
        <begin position="155"/>
        <end position="304"/>
    </location>
</feature>
<comment type="caution">
    <text evidence="2">The sequence shown here is derived from an EMBL/GenBank/DDBJ whole genome shotgun (WGS) entry which is preliminary data.</text>
</comment>
<name>A0A1G2FCN5_9BACT</name>
<gene>
    <name evidence="2" type="ORF">A2815_02305</name>
</gene>
<dbReference type="Pfam" id="PF17851">
    <property type="entry name" value="GH43_C2"/>
    <property type="match status" value="1"/>
</dbReference>
<evidence type="ECO:0000313" key="2">
    <source>
        <dbReference type="EMBL" id="OGZ35301.1"/>
    </source>
</evidence>
<evidence type="ECO:0000259" key="1">
    <source>
        <dbReference type="Pfam" id="PF17851"/>
    </source>
</evidence>
<dbReference type="InterPro" id="IPR013320">
    <property type="entry name" value="ConA-like_dom_sf"/>
</dbReference>
<sequence>MKKILISLAAILVVVGGIAALSAFEAHIINVTAHIENALSISPQGINFGTVFPQEYMEKPFTVSLSESFMNEDRVDDVEYKLVQKEKPWTLNFGGDDVNAHNRSLIFVDPDPGKGEGYNIAGGVLTITTGNDIEDLFGQNEVAADWTAPRMVIPMGGNFTIETKVTANPMDYPGAPDDNAYQSGGILVYESDGNVIRLELTSFTGLGPANVVYMESQMVAVKTGKGWDGIGGADTIWLRLSRNDNTFTGEYSLDGIVWNLVTTQEGNFINGNIGGQPKVGLAVTDNNEDGSNSSFSADFDYVTFNGDYLSLCKFLSKMNDETDGQEEQNDTSHPSYFVPADPTHQVPASCLTEPAPDATGRLSKIIGDIVDTWNVDLKVPPVVGNVGQDWPESCSQFVVPENEADYGCDIWVEVTDISERPE</sequence>
<reference evidence="2 3" key="1">
    <citation type="journal article" date="2016" name="Nat. Commun.">
        <title>Thousands of microbial genomes shed light on interconnected biogeochemical processes in an aquifer system.</title>
        <authorList>
            <person name="Anantharaman K."/>
            <person name="Brown C.T."/>
            <person name="Hug L.A."/>
            <person name="Sharon I."/>
            <person name="Castelle C.J."/>
            <person name="Probst A.J."/>
            <person name="Thomas B.C."/>
            <person name="Singh A."/>
            <person name="Wilkins M.J."/>
            <person name="Karaoz U."/>
            <person name="Brodie E.L."/>
            <person name="Williams K.H."/>
            <person name="Hubbard S.S."/>
            <person name="Banfield J.F."/>
        </authorList>
    </citation>
    <scope>NUCLEOTIDE SEQUENCE [LARGE SCALE GENOMIC DNA]</scope>
</reference>
<dbReference type="SUPFAM" id="SSF49899">
    <property type="entry name" value="Concanavalin A-like lectins/glucanases"/>
    <property type="match status" value="1"/>
</dbReference>
<dbReference type="Gene3D" id="2.60.120.200">
    <property type="match status" value="1"/>
</dbReference>
<accession>A0A1G2FCN5</accession>
<dbReference type="InterPro" id="IPR041542">
    <property type="entry name" value="GH43_C2"/>
</dbReference>
<dbReference type="Proteomes" id="UP000176974">
    <property type="component" value="Unassembled WGS sequence"/>
</dbReference>
<dbReference type="AlphaFoldDB" id="A0A1G2FCN5"/>